<dbReference type="Gene3D" id="2.120.10.30">
    <property type="entry name" value="TolB, C-terminal domain"/>
    <property type="match status" value="1"/>
</dbReference>
<dbReference type="Proteomes" id="UP000199427">
    <property type="component" value="Unassembled WGS sequence"/>
</dbReference>
<dbReference type="SUPFAM" id="SSF54106">
    <property type="entry name" value="LysM domain"/>
    <property type="match status" value="3"/>
</dbReference>
<proteinExistence type="predicted"/>
<dbReference type="InterPro" id="IPR011659">
    <property type="entry name" value="WD40"/>
</dbReference>
<dbReference type="Pfam" id="PF01476">
    <property type="entry name" value="LysM"/>
    <property type="match status" value="3"/>
</dbReference>
<dbReference type="InterPro" id="IPR011042">
    <property type="entry name" value="6-blade_b-propeller_TolB-like"/>
</dbReference>
<reference evidence="2 3" key="1">
    <citation type="submission" date="2016-10" db="EMBL/GenBank/DDBJ databases">
        <authorList>
            <person name="de Groot N.N."/>
        </authorList>
    </citation>
    <scope>NUCLEOTIDE SEQUENCE [LARGE SCALE GENOMIC DNA]</scope>
    <source>
        <strain evidence="2 3">DSM 21633</strain>
    </source>
</reference>
<dbReference type="PANTHER" id="PTHR33734:SF22">
    <property type="entry name" value="MEMBRANE-BOUND LYTIC MUREIN TRANSGLYCOSYLASE D"/>
    <property type="match status" value="1"/>
</dbReference>
<dbReference type="InterPro" id="IPR036779">
    <property type="entry name" value="LysM_dom_sf"/>
</dbReference>
<dbReference type="STRING" id="571933.SAMN05216362_11152"/>
<evidence type="ECO:0000313" key="3">
    <source>
        <dbReference type="Proteomes" id="UP000199427"/>
    </source>
</evidence>
<organism evidence="2 3">
    <name type="scientific">Piscibacillus halophilus</name>
    <dbReference type="NCBI Taxonomy" id="571933"/>
    <lineage>
        <taxon>Bacteria</taxon>
        <taxon>Bacillati</taxon>
        <taxon>Bacillota</taxon>
        <taxon>Bacilli</taxon>
        <taxon>Bacillales</taxon>
        <taxon>Bacillaceae</taxon>
        <taxon>Piscibacillus</taxon>
    </lineage>
</organism>
<dbReference type="EMBL" id="FOES01000011">
    <property type="protein sequence ID" value="SEQ33752.1"/>
    <property type="molecule type" value="Genomic_DNA"/>
</dbReference>
<dbReference type="SUPFAM" id="SSF82171">
    <property type="entry name" value="DPP6 N-terminal domain-like"/>
    <property type="match status" value="1"/>
</dbReference>
<keyword evidence="3" id="KW-1185">Reference proteome</keyword>
<dbReference type="PROSITE" id="PS51782">
    <property type="entry name" value="LYSM"/>
    <property type="match status" value="3"/>
</dbReference>
<dbReference type="Pfam" id="PF07676">
    <property type="entry name" value="PD40"/>
    <property type="match status" value="2"/>
</dbReference>
<feature type="domain" description="LysM" evidence="1">
    <location>
        <begin position="106"/>
        <end position="155"/>
    </location>
</feature>
<evidence type="ECO:0000313" key="2">
    <source>
        <dbReference type="EMBL" id="SEQ33752.1"/>
    </source>
</evidence>
<dbReference type="CDD" id="cd00118">
    <property type="entry name" value="LysM"/>
    <property type="match status" value="3"/>
</dbReference>
<evidence type="ECO:0000259" key="1">
    <source>
        <dbReference type="PROSITE" id="PS51782"/>
    </source>
</evidence>
<dbReference type="PANTHER" id="PTHR33734">
    <property type="entry name" value="LYSM DOMAIN-CONTAINING GPI-ANCHORED PROTEIN 2"/>
    <property type="match status" value="1"/>
</dbReference>
<accession>A0A1H9F734</accession>
<dbReference type="InterPro" id="IPR018392">
    <property type="entry name" value="LysM"/>
</dbReference>
<dbReference type="Gene3D" id="3.10.350.10">
    <property type="entry name" value="LysM domain"/>
    <property type="match status" value="3"/>
</dbReference>
<protein>
    <submittedName>
        <fullName evidence="2">TolB protein</fullName>
    </submittedName>
</protein>
<dbReference type="GO" id="GO:0008932">
    <property type="term" value="F:lytic endotransglycosylase activity"/>
    <property type="evidence" value="ECO:0007669"/>
    <property type="project" value="TreeGrafter"/>
</dbReference>
<feature type="domain" description="LysM" evidence="1">
    <location>
        <begin position="57"/>
        <end position="101"/>
    </location>
</feature>
<dbReference type="AlphaFoldDB" id="A0A1H9F734"/>
<gene>
    <name evidence="2" type="ORF">SAMN05216362_11152</name>
</gene>
<name>A0A1H9F734_9BACI</name>
<sequence>MIEAPVQHFYTVQPGDTIYQLSRRFGVTVENLLAANNISSPNQLLVGQQISVPQTFIHYRVRLGDTVFRIARMFGVYPESIIAFNQLQAPYFIYPNQLLLIPPGLPYYTVQQGDTLFQIARKYNVITNRSINTQLIQEVNQLPNSNIFPGMQLVIPYAPPGGQGLITYNSNHSGTYDLWLYNTNNGSHQMLTQNLTDSFTVPYWSHDRRLLAFVGQHYIVYVLDVNNGQIAQLDQLTPDDILTLDWSPDDQKIVYTKNNQIVIYDVIKHEFQTITKQLPRDAQWFPNGDQLLYSALDSNGNRQMYRANINGGDEQQLTNQQVPVNFLRLSPDGEMALFTSPGVSISIIHTLELDTGNMYSLEGGPLGRDYNPTWSPNSSQIAYSSNDFSDLRGYYSQVKTVGSRGENDQINALSNCFSTPLSWSPDGQSLIYLSGCTEETFANSMWYLNLNHPAPIQLFNVNGVITSMSWSPLP</sequence>
<feature type="domain" description="LysM" evidence="1">
    <location>
        <begin position="8"/>
        <end position="52"/>
    </location>
</feature>
<dbReference type="SMART" id="SM00257">
    <property type="entry name" value="LysM"/>
    <property type="match status" value="3"/>
</dbReference>